<keyword evidence="6" id="KW-0472">Membrane</keyword>
<keyword evidence="10" id="KW-1185">Reference proteome</keyword>
<dbReference type="RefSeq" id="WP_168448593.1">
    <property type="nucleotide sequence ID" value="NZ_JAAWWK010000001.1"/>
</dbReference>
<name>A0ABX1GA62_9GAMM</name>
<dbReference type="Gene3D" id="2.40.160.60">
    <property type="entry name" value="Outer membrane protein transport protein (OMPP1/FadL/TodX)"/>
    <property type="match status" value="1"/>
</dbReference>
<dbReference type="Pfam" id="PF03349">
    <property type="entry name" value="Toluene_X"/>
    <property type="match status" value="1"/>
</dbReference>
<evidence type="ECO:0000256" key="1">
    <source>
        <dbReference type="ARBA" id="ARBA00004571"/>
    </source>
</evidence>
<keyword evidence="5 8" id="KW-0732">Signal</keyword>
<keyword evidence="4" id="KW-0812">Transmembrane</keyword>
<sequence length="424" mass="46182">MIKILIGTFIALLLSSLTYAGNGINDFAYGAISAGLGGADIAINSGAFALNINPAALAYTDKTKTEFNVQPFYYFNSHDDQYGPREDLDPQASAVFGVAHAHPLKDSGFTLGLGLFAQGGVGFTYKDINTAFGNEDTVSSSFGSFKLQSALAWESLDGRLRLGGAFGFLYSEAAQELFPDTSVDDGNGNVFYGIKVDGVSGESFSSRIGFQYDIDPVLTVGASYATDSEIKLEDGYAVLDQSASGFGKVRYNNASIKGLNIASDFGVGLAYRGFDKWTVSADYKIVMWSKAMKSSVLNLSEPVSPAATDSELSYKSVLDWRDQKVIAIGAQYRINDFSNLYLGYNYGRNPLPESRTDPLLAVTAEEHFTIGYSNKITQDIEVVGTYIYQPPVKVVYTNESLPYGENAENRWEVMVAQLMLVYRW</sequence>
<comment type="similarity">
    <text evidence="2">Belongs to the OmpP1/FadL family.</text>
</comment>
<evidence type="ECO:0000256" key="3">
    <source>
        <dbReference type="ARBA" id="ARBA00022452"/>
    </source>
</evidence>
<accession>A0ABX1GA62</accession>
<keyword evidence="3" id="KW-1134">Transmembrane beta strand</keyword>
<dbReference type="PANTHER" id="PTHR35093:SF8">
    <property type="entry name" value="OUTER MEMBRANE PROTEIN NMB0088-RELATED"/>
    <property type="match status" value="1"/>
</dbReference>
<feature type="chain" id="PRO_5046718061" evidence="8">
    <location>
        <begin position="21"/>
        <end position="424"/>
    </location>
</feature>
<protein>
    <submittedName>
        <fullName evidence="9">Uncharacterized protein</fullName>
    </submittedName>
</protein>
<evidence type="ECO:0000256" key="6">
    <source>
        <dbReference type="ARBA" id="ARBA00023136"/>
    </source>
</evidence>
<organism evidence="9 10">
    <name type="scientific">Spongiibacter thalassae</name>
    <dbReference type="NCBI Taxonomy" id="2721624"/>
    <lineage>
        <taxon>Bacteria</taxon>
        <taxon>Pseudomonadati</taxon>
        <taxon>Pseudomonadota</taxon>
        <taxon>Gammaproteobacteria</taxon>
        <taxon>Cellvibrionales</taxon>
        <taxon>Spongiibacteraceae</taxon>
        <taxon>Spongiibacter</taxon>
    </lineage>
</organism>
<feature type="signal peptide" evidence="8">
    <location>
        <begin position="1"/>
        <end position="20"/>
    </location>
</feature>
<dbReference type="SUPFAM" id="SSF56935">
    <property type="entry name" value="Porins"/>
    <property type="match status" value="1"/>
</dbReference>
<proteinExistence type="inferred from homology"/>
<dbReference type="EMBL" id="JAAWWK010000001">
    <property type="protein sequence ID" value="NKI16049.1"/>
    <property type="molecule type" value="Genomic_DNA"/>
</dbReference>
<evidence type="ECO:0000256" key="2">
    <source>
        <dbReference type="ARBA" id="ARBA00008163"/>
    </source>
</evidence>
<comment type="subcellular location">
    <subcellularLocation>
        <location evidence="1">Cell outer membrane</location>
        <topology evidence="1">Multi-pass membrane protein</topology>
    </subcellularLocation>
</comment>
<evidence type="ECO:0000313" key="10">
    <source>
        <dbReference type="Proteomes" id="UP000765845"/>
    </source>
</evidence>
<evidence type="ECO:0000313" key="9">
    <source>
        <dbReference type="EMBL" id="NKI16049.1"/>
    </source>
</evidence>
<keyword evidence="7" id="KW-0998">Cell outer membrane</keyword>
<reference evidence="9 10" key="1">
    <citation type="submission" date="2020-04" db="EMBL/GenBank/DDBJ databases">
        <authorList>
            <person name="Yoon J."/>
        </authorList>
    </citation>
    <scope>NUCLEOTIDE SEQUENCE [LARGE SCALE GENOMIC DNA]</scope>
    <source>
        <strain evidence="9 10">KMU-166</strain>
    </source>
</reference>
<evidence type="ECO:0000256" key="8">
    <source>
        <dbReference type="SAM" id="SignalP"/>
    </source>
</evidence>
<evidence type="ECO:0000256" key="5">
    <source>
        <dbReference type="ARBA" id="ARBA00022729"/>
    </source>
</evidence>
<comment type="caution">
    <text evidence="9">The sequence shown here is derived from an EMBL/GenBank/DDBJ whole genome shotgun (WGS) entry which is preliminary data.</text>
</comment>
<dbReference type="InterPro" id="IPR005017">
    <property type="entry name" value="OMPP1/FadL/TodX"/>
</dbReference>
<evidence type="ECO:0000256" key="7">
    <source>
        <dbReference type="ARBA" id="ARBA00023237"/>
    </source>
</evidence>
<dbReference type="PANTHER" id="PTHR35093">
    <property type="entry name" value="OUTER MEMBRANE PROTEIN NMB0088-RELATED"/>
    <property type="match status" value="1"/>
</dbReference>
<evidence type="ECO:0000256" key="4">
    <source>
        <dbReference type="ARBA" id="ARBA00022692"/>
    </source>
</evidence>
<dbReference type="Proteomes" id="UP000765845">
    <property type="component" value="Unassembled WGS sequence"/>
</dbReference>
<gene>
    <name evidence="9" type="ORF">HCU74_01325</name>
</gene>